<dbReference type="InterPro" id="IPR005883">
    <property type="entry name" value="PilM"/>
</dbReference>
<proteinExistence type="predicted"/>
<dbReference type="Gene3D" id="3.30.1490.300">
    <property type="match status" value="1"/>
</dbReference>
<dbReference type="EMBL" id="FRAR01000006">
    <property type="protein sequence ID" value="SHK07430.1"/>
    <property type="molecule type" value="Genomic_DNA"/>
</dbReference>
<dbReference type="SUPFAM" id="SSF53067">
    <property type="entry name" value="Actin-like ATPase domain"/>
    <property type="match status" value="2"/>
</dbReference>
<accession>A0A1M6PHP0</accession>
<dbReference type="OrthoDB" id="9765023at2"/>
<protein>
    <submittedName>
        <fullName evidence="1">Type IV pilus assembly protein PilM</fullName>
    </submittedName>
</protein>
<dbReference type="STRING" id="1121421.SAMN02745123_00590"/>
<dbReference type="InterPro" id="IPR043129">
    <property type="entry name" value="ATPase_NBD"/>
</dbReference>
<dbReference type="PANTHER" id="PTHR32432">
    <property type="entry name" value="CELL DIVISION PROTEIN FTSA-RELATED"/>
    <property type="match status" value="1"/>
</dbReference>
<dbReference type="RefSeq" id="WP_072910784.1">
    <property type="nucleotide sequence ID" value="NZ_FRAR01000006.1"/>
</dbReference>
<dbReference type="Proteomes" id="UP000183997">
    <property type="component" value="Unassembled WGS sequence"/>
</dbReference>
<evidence type="ECO:0000313" key="2">
    <source>
        <dbReference type="Proteomes" id="UP000183997"/>
    </source>
</evidence>
<dbReference type="Pfam" id="PF11104">
    <property type="entry name" value="PilM_2"/>
    <property type="match status" value="1"/>
</dbReference>
<evidence type="ECO:0000313" key="1">
    <source>
        <dbReference type="EMBL" id="SHK07430.1"/>
    </source>
</evidence>
<dbReference type="PANTHER" id="PTHR32432:SF3">
    <property type="entry name" value="ETHANOLAMINE UTILIZATION PROTEIN EUTJ"/>
    <property type="match status" value="1"/>
</dbReference>
<reference evidence="2" key="1">
    <citation type="submission" date="2016-11" db="EMBL/GenBank/DDBJ databases">
        <authorList>
            <person name="Varghese N."/>
            <person name="Submissions S."/>
        </authorList>
    </citation>
    <scope>NUCLEOTIDE SEQUENCE [LARGE SCALE GENOMIC DNA]</scope>
    <source>
        <strain evidence="2">DSM 10349</strain>
    </source>
</reference>
<dbReference type="InterPro" id="IPR050696">
    <property type="entry name" value="FtsA/MreB"/>
</dbReference>
<dbReference type="CDD" id="cd24049">
    <property type="entry name" value="ASKHA_NBD_PilM"/>
    <property type="match status" value="1"/>
</dbReference>
<name>A0A1M6PHP0_9FIRM</name>
<sequence>MKANVRSLSAHLNRGNNVGTGSKTGGLSSLISFLTKKNYALGIDIGSRFLKVVQISKSGKDVQIDYYGSIKTPQELGSNSFPEEMLAAELARLLDQLPVKRCPINVTIGAKIITRHIRMPEMPAKELVTAIKWEAEKYIPIPVDELVLDYVNLGSQNPEGHKQSHILLTAITRETVEFYHRAFSFANLQLAAVDLSAFAIWRVFVGMNRDFPKEVTALLDLGYSSSQMIVVKNRKIVFTRLLPVGARTIFDTLARNLQMDLRDIRQAFETDLERLTVGNDNTPGLQEFLGEGIGDFVREVRRSLEFFSNQEKDEVSRIVITGGTANFAGIDLLLAEELRLPIKIGSSMIPMKDRRNETLDPSYTVALGLALREVVRSVQS</sequence>
<organism evidence="1 2">
    <name type="scientific">Desulforamulus aeronauticus DSM 10349</name>
    <dbReference type="NCBI Taxonomy" id="1121421"/>
    <lineage>
        <taxon>Bacteria</taxon>
        <taxon>Bacillati</taxon>
        <taxon>Bacillota</taxon>
        <taxon>Clostridia</taxon>
        <taxon>Eubacteriales</taxon>
        <taxon>Peptococcaceae</taxon>
        <taxon>Desulforamulus</taxon>
    </lineage>
</organism>
<dbReference type="Gene3D" id="3.30.420.40">
    <property type="match status" value="2"/>
</dbReference>
<dbReference type="NCBIfam" id="TIGR01175">
    <property type="entry name" value="pilM"/>
    <property type="match status" value="1"/>
</dbReference>
<keyword evidence="2" id="KW-1185">Reference proteome</keyword>
<dbReference type="AlphaFoldDB" id="A0A1M6PHP0"/>
<gene>
    <name evidence="1" type="ORF">SAMN02745123_00590</name>
</gene>
<dbReference type="PIRSF" id="PIRSF019169">
    <property type="entry name" value="PilM"/>
    <property type="match status" value="1"/>
</dbReference>